<dbReference type="VEuPathDB" id="FungiDB:EMCG_09341"/>
<gene>
    <name evidence="3" type="ORF">GX50_07285</name>
</gene>
<evidence type="ECO:0000256" key="1">
    <source>
        <dbReference type="SAM" id="MobiDB-lite"/>
    </source>
</evidence>
<reference evidence="3 4" key="1">
    <citation type="submission" date="2017-10" db="EMBL/GenBank/DDBJ databases">
        <title>Comparative genomics in systemic dimorphic fungi from Ajellomycetaceae.</title>
        <authorList>
            <person name="Munoz J.F."/>
            <person name="Mcewen J.G."/>
            <person name="Clay O.K."/>
            <person name="Cuomo C.A."/>
        </authorList>
    </citation>
    <scope>NUCLEOTIDE SEQUENCE [LARGE SCALE GENOMIC DNA]</scope>
    <source>
        <strain evidence="3 4">UAMH4076</strain>
    </source>
</reference>
<keyword evidence="4" id="KW-1185">Reference proteome</keyword>
<feature type="chain" id="PRO_5013242372" evidence="2">
    <location>
        <begin position="21"/>
        <end position="200"/>
    </location>
</feature>
<dbReference type="AlphaFoldDB" id="A0A2B7Z966"/>
<dbReference type="STRING" id="73230.A0A2B7Z966"/>
<dbReference type="Proteomes" id="UP000226031">
    <property type="component" value="Unassembled WGS sequence"/>
</dbReference>
<name>A0A2B7Z966_9EURO</name>
<evidence type="ECO:0000313" key="4">
    <source>
        <dbReference type="Proteomes" id="UP000226031"/>
    </source>
</evidence>
<proteinExistence type="predicted"/>
<evidence type="ECO:0000256" key="2">
    <source>
        <dbReference type="SAM" id="SignalP"/>
    </source>
</evidence>
<protein>
    <submittedName>
        <fullName evidence="3">Uncharacterized protein</fullName>
    </submittedName>
</protein>
<feature type="region of interest" description="Disordered" evidence="1">
    <location>
        <begin position="138"/>
        <end position="163"/>
    </location>
</feature>
<organism evidence="3 4">
    <name type="scientific">[Emmonsia] crescens</name>
    <dbReference type="NCBI Taxonomy" id="73230"/>
    <lineage>
        <taxon>Eukaryota</taxon>
        <taxon>Fungi</taxon>
        <taxon>Dikarya</taxon>
        <taxon>Ascomycota</taxon>
        <taxon>Pezizomycotina</taxon>
        <taxon>Eurotiomycetes</taxon>
        <taxon>Eurotiomycetidae</taxon>
        <taxon>Onygenales</taxon>
        <taxon>Ajellomycetaceae</taxon>
        <taxon>Emergomyces</taxon>
    </lineage>
</organism>
<sequence>MKSLYLTCLTLLSAAMTVQGVPRVLMPIVVDGSELIHLAKADLDPFDVIRQLDSDSSGFKHVGDDGIVRSFAGTGEEIDFAPLSNKQLMAIAVSRRDSKSHLEDVWQDVDGYNVPEEQIWSPAPELLPIVLRKLEGHGLDPGNQTSGHGFDQTNETSDPGQDGQLNQRCEDLFCTKNRHCEQAGCFECVILDRHDLGNCI</sequence>
<feature type="compositionally biased region" description="Polar residues" evidence="1">
    <location>
        <begin position="142"/>
        <end position="163"/>
    </location>
</feature>
<feature type="signal peptide" evidence="2">
    <location>
        <begin position="1"/>
        <end position="20"/>
    </location>
</feature>
<keyword evidence="2" id="KW-0732">Signal</keyword>
<comment type="caution">
    <text evidence="3">The sequence shown here is derived from an EMBL/GenBank/DDBJ whole genome shotgun (WGS) entry which is preliminary data.</text>
</comment>
<accession>A0A2B7Z966</accession>
<dbReference type="EMBL" id="PDND01000201">
    <property type="protein sequence ID" value="PGH29950.1"/>
    <property type="molecule type" value="Genomic_DNA"/>
</dbReference>
<evidence type="ECO:0000313" key="3">
    <source>
        <dbReference type="EMBL" id="PGH29950.1"/>
    </source>
</evidence>